<dbReference type="Gene3D" id="1.10.238.160">
    <property type="match status" value="1"/>
</dbReference>
<dbReference type="PANTHER" id="PTHR36154:SF1">
    <property type="entry name" value="DNA-BINDING TRANSCRIPTIONAL ACTIVATOR ALPA"/>
    <property type="match status" value="1"/>
</dbReference>
<reference evidence="2" key="1">
    <citation type="journal article" date="2019" name="Int. J. Syst. Evol. Microbiol.">
        <title>The Global Catalogue of Microorganisms (GCM) 10K type strain sequencing project: providing services to taxonomists for standard genome sequencing and annotation.</title>
        <authorList>
            <consortium name="The Broad Institute Genomics Platform"/>
            <consortium name="The Broad Institute Genome Sequencing Center for Infectious Disease"/>
            <person name="Wu L."/>
            <person name="Ma J."/>
        </authorList>
    </citation>
    <scope>NUCLEOTIDE SEQUENCE [LARGE SCALE GENOMIC DNA]</scope>
    <source>
        <strain evidence="2">CGMCC 1.16026</strain>
    </source>
</reference>
<name>A0ABW1ZD93_9BACT</name>
<dbReference type="PANTHER" id="PTHR36154">
    <property type="entry name" value="DNA-BINDING TRANSCRIPTIONAL ACTIVATOR ALPA"/>
    <property type="match status" value="1"/>
</dbReference>
<proteinExistence type="predicted"/>
<dbReference type="RefSeq" id="WP_390235956.1">
    <property type="nucleotide sequence ID" value="NZ_JBHSWI010000001.1"/>
</dbReference>
<dbReference type="InterPro" id="IPR010260">
    <property type="entry name" value="AlpA"/>
</dbReference>
<gene>
    <name evidence="1" type="ORF">ACFQBQ_16080</name>
</gene>
<dbReference type="EMBL" id="JBHSWI010000001">
    <property type="protein sequence ID" value="MFC6647064.1"/>
    <property type="molecule type" value="Genomic_DNA"/>
</dbReference>
<evidence type="ECO:0000313" key="1">
    <source>
        <dbReference type="EMBL" id="MFC6647064.1"/>
    </source>
</evidence>
<dbReference type="Pfam" id="PF05930">
    <property type="entry name" value="Phage_AlpA"/>
    <property type="match status" value="1"/>
</dbReference>
<keyword evidence="2" id="KW-1185">Reference proteome</keyword>
<accession>A0ABW1ZD93</accession>
<dbReference type="Proteomes" id="UP001596391">
    <property type="component" value="Unassembled WGS sequence"/>
</dbReference>
<sequence>MCRDLCLAGRKSERDMRTMLMVETESRTQNEEIIFLRLPQVKAATGLSKTSIYEKIKCNAFPLPIPIGKRAVGWIASEIKQWAANQVLAAREERRHIELRQLRRGPANSRIALRRTA</sequence>
<organism evidence="1 2">
    <name type="scientific">Granulicella cerasi</name>
    <dbReference type="NCBI Taxonomy" id="741063"/>
    <lineage>
        <taxon>Bacteria</taxon>
        <taxon>Pseudomonadati</taxon>
        <taxon>Acidobacteriota</taxon>
        <taxon>Terriglobia</taxon>
        <taxon>Terriglobales</taxon>
        <taxon>Acidobacteriaceae</taxon>
        <taxon>Granulicella</taxon>
    </lineage>
</organism>
<dbReference type="InterPro" id="IPR052931">
    <property type="entry name" value="Prophage_regulatory_activator"/>
</dbReference>
<protein>
    <submittedName>
        <fullName evidence="1">AlpA family phage regulatory protein</fullName>
    </submittedName>
</protein>
<comment type="caution">
    <text evidence="1">The sequence shown here is derived from an EMBL/GenBank/DDBJ whole genome shotgun (WGS) entry which is preliminary data.</text>
</comment>
<evidence type="ECO:0000313" key="2">
    <source>
        <dbReference type="Proteomes" id="UP001596391"/>
    </source>
</evidence>